<reference evidence="2" key="1">
    <citation type="journal article" date="2022" name="Mol. Ecol. Resour.">
        <title>The genomes of chicory, endive, great burdock and yacon provide insights into Asteraceae palaeo-polyploidization history and plant inulin production.</title>
        <authorList>
            <person name="Fan W."/>
            <person name="Wang S."/>
            <person name="Wang H."/>
            <person name="Wang A."/>
            <person name="Jiang F."/>
            <person name="Liu H."/>
            <person name="Zhao H."/>
            <person name="Xu D."/>
            <person name="Zhang Y."/>
        </authorList>
    </citation>
    <scope>NUCLEOTIDE SEQUENCE [LARGE SCALE GENOMIC DNA]</scope>
    <source>
        <strain evidence="2">cv. Yunnan</strain>
    </source>
</reference>
<protein>
    <submittedName>
        <fullName evidence="1">Uncharacterized protein</fullName>
    </submittedName>
</protein>
<keyword evidence="2" id="KW-1185">Reference proteome</keyword>
<dbReference type="Proteomes" id="UP001056120">
    <property type="component" value="Linkage Group LG23"/>
</dbReference>
<name>A0ACB9B5N7_9ASTR</name>
<comment type="caution">
    <text evidence="1">The sequence shown here is derived from an EMBL/GenBank/DDBJ whole genome shotgun (WGS) entry which is preliminary data.</text>
</comment>
<dbReference type="EMBL" id="CM042040">
    <property type="protein sequence ID" value="KAI3717388.1"/>
    <property type="molecule type" value="Genomic_DNA"/>
</dbReference>
<accession>A0ACB9B5N7</accession>
<evidence type="ECO:0000313" key="1">
    <source>
        <dbReference type="EMBL" id="KAI3717388.1"/>
    </source>
</evidence>
<proteinExistence type="predicted"/>
<organism evidence="1 2">
    <name type="scientific">Smallanthus sonchifolius</name>
    <dbReference type="NCBI Taxonomy" id="185202"/>
    <lineage>
        <taxon>Eukaryota</taxon>
        <taxon>Viridiplantae</taxon>
        <taxon>Streptophyta</taxon>
        <taxon>Embryophyta</taxon>
        <taxon>Tracheophyta</taxon>
        <taxon>Spermatophyta</taxon>
        <taxon>Magnoliopsida</taxon>
        <taxon>eudicotyledons</taxon>
        <taxon>Gunneridae</taxon>
        <taxon>Pentapetalae</taxon>
        <taxon>asterids</taxon>
        <taxon>campanulids</taxon>
        <taxon>Asterales</taxon>
        <taxon>Asteraceae</taxon>
        <taxon>Asteroideae</taxon>
        <taxon>Heliantheae alliance</taxon>
        <taxon>Millerieae</taxon>
        <taxon>Smallanthus</taxon>
    </lineage>
</organism>
<reference evidence="1 2" key="2">
    <citation type="journal article" date="2022" name="Mol. Ecol. Resour.">
        <title>The genomes of chicory, endive, great burdock and yacon provide insights into Asteraceae paleo-polyploidization history and plant inulin production.</title>
        <authorList>
            <person name="Fan W."/>
            <person name="Wang S."/>
            <person name="Wang H."/>
            <person name="Wang A."/>
            <person name="Jiang F."/>
            <person name="Liu H."/>
            <person name="Zhao H."/>
            <person name="Xu D."/>
            <person name="Zhang Y."/>
        </authorList>
    </citation>
    <scope>NUCLEOTIDE SEQUENCE [LARGE SCALE GENOMIC DNA]</scope>
    <source>
        <strain evidence="2">cv. Yunnan</strain>
        <tissue evidence="1">Leaves</tissue>
    </source>
</reference>
<evidence type="ECO:0000313" key="2">
    <source>
        <dbReference type="Proteomes" id="UP001056120"/>
    </source>
</evidence>
<gene>
    <name evidence="1" type="ORF">L1987_68973</name>
</gene>
<sequence length="595" mass="66828">MNLRKKETTSRPLVQEEGNGCNSHTCFAATCSSSHKQRSPTSTPSPAFANIAEDHVALFSSCMLAYENFIGGKLTDPETIEEDFNQVDPDDMEDMDIQWNMAMILRKAKRFLNRTSRKFIDGHSNAKIGFDKSKAKCYKCLNFGHFARECQKDKASASGFTQPSLGSNQHYNNQSFSNNRSQNQGASSNAQISEQQFHLDVAYKELEKKNVEIAKHQNEILKLSGKIEKLRNSRFVVEHYESVVRQVNGICLSTNAIPPPVNGTFVNGPVDIDLSFLDKSSSKDNSSSDEEFYSDECSEDNKVEGVVSEEMIKEPKINKNTVNNSDSLNCTSKNQEKWPAVPKQAVSLKTPPGKQFKTQVSNIVKTTVQYMVKSRFVTKPFTEKWIKKSVVSCVSTHGNTQSYEVKLSRPQRRRQNKSLTKLGQRLTGNQLGKTFLQNDISKPIVQKKQVWRKKLDSSQASNSDSPKGSPIFDHHDCELIEGQPKGSICNRWYVDSGCSRHMTGNMALLRDVKPFRSGYVAFAGEKGGSITSQGGVTNGCISFDNVNYYEQLKHNLLSVSQMCDKEYSVMFNKSECLVLKPGFVIPEEWILIKLI</sequence>